<name>A0AA88S675_CHASR</name>
<accession>A0AA88S675</accession>
<dbReference type="GO" id="GO:0030042">
    <property type="term" value="P:actin filament depolymerization"/>
    <property type="evidence" value="ECO:0007669"/>
    <property type="project" value="InterPro"/>
</dbReference>
<dbReference type="PROSITE" id="PS51263">
    <property type="entry name" value="ADF_H"/>
    <property type="match status" value="1"/>
</dbReference>
<dbReference type="Gene3D" id="3.40.20.10">
    <property type="entry name" value="Severin"/>
    <property type="match status" value="1"/>
</dbReference>
<keyword evidence="5" id="KW-1185">Reference proteome</keyword>
<proteinExistence type="inferred from homology"/>
<evidence type="ECO:0000256" key="1">
    <source>
        <dbReference type="ARBA" id="ARBA00006844"/>
    </source>
</evidence>
<dbReference type="InterPro" id="IPR029006">
    <property type="entry name" value="ADF-H/Gelsolin-like_dom_sf"/>
</dbReference>
<dbReference type="PRINTS" id="PR00006">
    <property type="entry name" value="COFILIN"/>
</dbReference>
<dbReference type="AlphaFoldDB" id="A0AA88S675"/>
<dbReference type="SMART" id="SM00102">
    <property type="entry name" value="ADF"/>
    <property type="match status" value="1"/>
</dbReference>
<dbReference type="InterPro" id="IPR002108">
    <property type="entry name" value="ADF-H"/>
</dbReference>
<dbReference type="GO" id="GO:0003779">
    <property type="term" value="F:actin binding"/>
    <property type="evidence" value="ECO:0007669"/>
    <property type="project" value="UniProtKB-KW"/>
</dbReference>
<keyword evidence="2" id="KW-0009">Actin-binding</keyword>
<sequence length="161" mass="18103">MASGVKVADEVKELYNSMKVVKADDDHKERLRIVEFAISDGYIVPSKTFREKDLEGKDTFAFFRGLLKGDQCSYMLYDCHYATKESGTKQDLVFVMWAPETAPIKLKMQYAASKDSIKKICGGLKHELQINDPADYSTRDSFAEKLGRGVTHIEGLPVCGH</sequence>
<organism evidence="4 5">
    <name type="scientific">Channa striata</name>
    <name type="common">Snakehead murrel</name>
    <name type="synonym">Ophicephalus striatus</name>
    <dbReference type="NCBI Taxonomy" id="64152"/>
    <lineage>
        <taxon>Eukaryota</taxon>
        <taxon>Metazoa</taxon>
        <taxon>Chordata</taxon>
        <taxon>Craniata</taxon>
        <taxon>Vertebrata</taxon>
        <taxon>Euteleostomi</taxon>
        <taxon>Actinopterygii</taxon>
        <taxon>Neopterygii</taxon>
        <taxon>Teleostei</taxon>
        <taxon>Neoteleostei</taxon>
        <taxon>Acanthomorphata</taxon>
        <taxon>Anabantaria</taxon>
        <taxon>Anabantiformes</taxon>
        <taxon>Channoidei</taxon>
        <taxon>Channidae</taxon>
        <taxon>Channa</taxon>
    </lineage>
</organism>
<dbReference type="Pfam" id="PF00241">
    <property type="entry name" value="Cofilin_ADF"/>
    <property type="match status" value="1"/>
</dbReference>
<feature type="domain" description="ADF-H" evidence="3">
    <location>
        <begin position="4"/>
        <end position="146"/>
    </location>
</feature>
<dbReference type="GO" id="GO:0015629">
    <property type="term" value="C:actin cytoskeleton"/>
    <property type="evidence" value="ECO:0007669"/>
    <property type="project" value="InterPro"/>
</dbReference>
<dbReference type="Proteomes" id="UP001187415">
    <property type="component" value="Unassembled WGS sequence"/>
</dbReference>
<dbReference type="PANTHER" id="PTHR11913">
    <property type="entry name" value="COFILIN-RELATED"/>
    <property type="match status" value="1"/>
</dbReference>
<evidence type="ECO:0000256" key="2">
    <source>
        <dbReference type="ARBA" id="ARBA00023203"/>
    </source>
</evidence>
<dbReference type="EMBL" id="JAUPFM010000017">
    <property type="protein sequence ID" value="KAK2824123.1"/>
    <property type="molecule type" value="Genomic_DNA"/>
</dbReference>
<dbReference type="CDD" id="cd11286">
    <property type="entry name" value="ADF_cofilin_like"/>
    <property type="match status" value="1"/>
</dbReference>
<reference evidence="4" key="1">
    <citation type="submission" date="2023-07" db="EMBL/GenBank/DDBJ databases">
        <title>Chromosome-level Genome Assembly of Striped Snakehead (Channa striata).</title>
        <authorList>
            <person name="Liu H."/>
        </authorList>
    </citation>
    <scope>NUCLEOTIDE SEQUENCE</scope>
    <source>
        <strain evidence="4">Gz</strain>
        <tissue evidence="4">Muscle</tissue>
    </source>
</reference>
<evidence type="ECO:0000259" key="3">
    <source>
        <dbReference type="PROSITE" id="PS51263"/>
    </source>
</evidence>
<comment type="similarity">
    <text evidence="1">Belongs to the actin-binding proteins ADF family.</text>
</comment>
<protein>
    <recommendedName>
        <fullName evidence="3">ADF-H domain-containing protein</fullName>
    </recommendedName>
</protein>
<dbReference type="SUPFAM" id="SSF55753">
    <property type="entry name" value="Actin depolymerizing proteins"/>
    <property type="match status" value="1"/>
</dbReference>
<gene>
    <name evidence="4" type="ORF">Q5P01_021298</name>
</gene>
<evidence type="ECO:0000313" key="5">
    <source>
        <dbReference type="Proteomes" id="UP001187415"/>
    </source>
</evidence>
<comment type="caution">
    <text evidence="4">The sequence shown here is derived from an EMBL/GenBank/DDBJ whole genome shotgun (WGS) entry which is preliminary data.</text>
</comment>
<dbReference type="InterPro" id="IPR017904">
    <property type="entry name" value="ADF/Cofilin"/>
</dbReference>
<evidence type="ECO:0000313" key="4">
    <source>
        <dbReference type="EMBL" id="KAK2824123.1"/>
    </source>
</evidence>